<name>A0A2A2F343_9GAMM</name>
<feature type="coiled-coil region" evidence="1">
    <location>
        <begin position="283"/>
        <end position="310"/>
    </location>
</feature>
<feature type="region of interest" description="Disordered" evidence="2">
    <location>
        <begin position="47"/>
        <end position="101"/>
    </location>
</feature>
<dbReference type="OrthoDB" id="5868871at2"/>
<accession>A0A2A2F343</accession>
<keyword evidence="4" id="KW-1185">Reference proteome</keyword>
<evidence type="ECO:0000313" key="3">
    <source>
        <dbReference type="EMBL" id="PAU79210.1"/>
    </source>
</evidence>
<sequence>MAKLSEQQWRKARETWEADSRDGYAWLIRELGLDVSGPAVRKRALKEEWIKGGSEAKPARKPKTQKPKAKTGNRKPRQKPETPVEELEELPPELADKAVPLEDAETIPWDEAGEEEGGASHNFTLTRVCTQSLEEDFGDSPLHEIYETDASGRTKYRRQYARLAYKHALLGATPAHVASLLEVTERTVYDWMEAHPEFRAAMEQGRVDADANVARSLYKKATGYTHQAVKVFQYQGAPVVVPYTEIVPPDTEAAKFWLKNRQPELWKEKVEIEEKPSIALVDREARRERIEAALAKAAQVEREMRNRADRLGLIIDGSTGEVDDG</sequence>
<dbReference type="AlphaFoldDB" id="A0A2A2F343"/>
<feature type="compositionally biased region" description="Basic residues" evidence="2">
    <location>
        <begin position="59"/>
        <end position="77"/>
    </location>
</feature>
<evidence type="ECO:0000313" key="4">
    <source>
        <dbReference type="Proteomes" id="UP000217771"/>
    </source>
</evidence>
<reference evidence="3 4" key="1">
    <citation type="submission" date="2017-08" db="EMBL/GenBank/DDBJ databases">
        <title>Halomonas alkalisoli sp. nov., isolated from saline alkaline soil.</title>
        <authorList>
            <person name="Wang D."/>
            <person name="Zhang G."/>
        </authorList>
    </citation>
    <scope>NUCLEOTIDE SEQUENCE [LARGE SCALE GENOMIC DNA]</scope>
    <source>
        <strain evidence="3 4">WRN001</strain>
    </source>
</reference>
<keyword evidence="1" id="KW-0175">Coiled coil</keyword>
<gene>
    <name evidence="3" type="ORF">CK498_02245</name>
</gene>
<dbReference type="RefSeq" id="WP_095619223.1">
    <property type="nucleotide sequence ID" value="NZ_NSKB01000001.1"/>
</dbReference>
<dbReference type="Proteomes" id="UP000217771">
    <property type="component" value="Unassembled WGS sequence"/>
</dbReference>
<comment type="caution">
    <text evidence="3">The sequence shown here is derived from an EMBL/GenBank/DDBJ whole genome shotgun (WGS) entry which is preliminary data.</text>
</comment>
<organism evidence="3 4">
    <name type="scientific">Halomonas salipaludis</name>
    <dbReference type="NCBI Taxonomy" id="2032625"/>
    <lineage>
        <taxon>Bacteria</taxon>
        <taxon>Pseudomonadati</taxon>
        <taxon>Pseudomonadota</taxon>
        <taxon>Gammaproteobacteria</taxon>
        <taxon>Oceanospirillales</taxon>
        <taxon>Halomonadaceae</taxon>
        <taxon>Halomonas</taxon>
    </lineage>
</organism>
<proteinExistence type="predicted"/>
<evidence type="ECO:0008006" key="5">
    <source>
        <dbReference type="Google" id="ProtNLM"/>
    </source>
</evidence>
<evidence type="ECO:0000256" key="2">
    <source>
        <dbReference type="SAM" id="MobiDB-lite"/>
    </source>
</evidence>
<protein>
    <recommendedName>
        <fullName evidence="5">Helix-turn-helix domain-containing protein</fullName>
    </recommendedName>
</protein>
<dbReference type="EMBL" id="NSKB01000001">
    <property type="protein sequence ID" value="PAU79210.1"/>
    <property type="molecule type" value="Genomic_DNA"/>
</dbReference>
<evidence type="ECO:0000256" key="1">
    <source>
        <dbReference type="SAM" id="Coils"/>
    </source>
</evidence>